<keyword evidence="1" id="KW-1133">Transmembrane helix</keyword>
<name>A0A177ASL0_9BILA</name>
<protein>
    <submittedName>
        <fullName evidence="2">Uncharacterized protein</fullName>
    </submittedName>
</protein>
<gene>
    <name evidence="2" type="ORF">A3Q56_07924</name>
</gene>
<organism evidence="2 3">
    <name type="scientific">Intoshia linei</name>
    <dbReference type="NCBI Taxonomy" id="1819745"/>
    <lineage>
        <taxon>Eukaryota</taxon>
        <taxon>Metazoa</taxon>
        <taxon>Spiralia</taxon>
        <taxon>Lophotrochozoa</taxon>
        <taxon>Mesozoa</taxon>
        <taxon>Orthonectida</taxon>
        <taxon>Rhopaluridae</taxon>
        <taxon>Intoshia</taxon>
    </lineage>
</organism>
<proteinExistence type="predicted"/>
<dbReference type="AlphaFoldDB" id="A0A177ASL0"/>
<feature type="non-terminal residue" evidence="2">
    <location>
        <position position="222"/>
    </location>
</feature>
<keyword evidence="3" id="KW-1185">Reference proteome</keyword>
<accession>A0A177ASL0</accession>
<sequence length="222" mass="25224">MKKCYECKINSENCDLLIGFYHNYEVITLENQEKAITNINLKVGLKLKMLPIIIIGVGVSIDLILGSKKQNLLFMDKTIGYEMYQGYMKQTFEQPKIMKLCCTNQFIPIKKFENFTSIIYENQLDMEYKIQRNIVNIQSESHTCSVNGFLNNFEPMYIIRINVPVTIHLKNIRVPSAATLTTVIESTPLTAISSPLTANSSQFTAIFSPLTANSLPGELHQL</sequence>
<evidence type="ECO:0000313" key="3">
    <source>
        <dbReference type="Proteomes" id="UP000078046"/>
    </source>
</evidence>
<reference evidence="2 3" key="1">
    <citation type="submission" date="2016-04" db="EMBL/GenBank/DDBJ databases">
        <title>The genome of Intoshia linei affirms orthonectids as highly simplified spiralians.</title>
        <authorList>
            <person name="Mikhailov K.V."/>
            <person name="Slusarev G.S."/>
            <person name="Nikitin M.A."/>
            <person name="Logacheva M.D."/>
            <person name="Penin A."/>
            <person name="Aleoshin V."/>
            <person name="Panchin Y.V."/>
        </authorList>
    </citation>
    <scope>NUCLEOTIDE SEQUENCE [LARGE SCALE GENOMIC DNA]</scope>
    <source>
        <strain evidence="2">Intl2013</strain>
        <tissue evidence="2">Whole animal</tissue>
    </source>
</reference>
<evidence type="ECO:0000313" key="2">
    <source>
        <dbReference type="EMBL" id="OAF64363.1"/>
    </source>
</evidence>
<keyword evidence="1" id="KW-0812">Transmembrane</keyword>
<dbReference type="EMBL" id="LWCA01001893">
    <property type="protein sequence ID" value="OAF64363.1"/>
    <property type="molecule type" value="Genomic_DNA"/>
</dbReference>
<keyword evidence="1" id="KW-0472">Membrane</keyword>
<evidence type="ECO:0000256" key="1">
    <source>
        <dbReference type="SAM" id="Phobius"/>
    </source>
</evidence>
<dbReference type="Proteomes" id="UP000078046">
    <property type="component" value="Unassembled WGS sequence"/>
</dbReference>
<feature type="transmembrane region" description="Helical" evidence="1">
    <location>
        <begin position="49"/>
        <end position="67"/>
    </location>
</feature>
<comment type="caution">
    <text evidence="2">The sequence shown here is derived from an EMBL/GenBank/DDBJ whole genome shotgun (WGS) entry which is preliminary data.</text>
</comment>